<dbReference type="EMBL" id="CXST01000002">
    <property type="protein sequence ID" value="CTQ45554.1"/>
    <property type="molecule type" value="Genomic_DNA"/>
</dbReference>
<dbReference type="GO" id="GO:0004808">
    <property type="term" value="F:tRNA (5-methylaminomethyl-2-thiouridylate)(34)-methyltransferase activity"/>
    <property type="evidence" value="ECO:0007669"/>
    <property type="project" value="InterPro"/>
</dbReference>
<accession>A0A0M6Y771</accession>
<dbReference type="Gene3D" id="3.40.50.150">
    <property type="entry name" value="Vaccinia Virus protein VP39"/>
    <property type="match status" value="1"/>
</dbReference>
<feature type="domain" description="MnmC-like methyltransferase" evidence="1">
    <location>
        <begin position="107"/>
        <end position="240"/>
    </location>
</feature>
<dbReference type="PANTHER" id="PTHR39963:SF1">
    <property type="entry name" value="MNMC-LIKE METHYLTRANSFERASE DOMAIN-CONTAINING PROTEIN"/>
    <property type="match status" value="1"/>
</dbReference>
<dbReference type="AlphaFoldDB" id="A0A0M6Y771"/>
<gene>
    <name evidence="2" type="primary">mnmC</name>
    <name evidence="2" type="ORF">LAL4801_04008</name>
</gene>
<dbReference type="InterPro" id="IPR008471">
    <property type="entry name" value="MnmC-like_methylTransf"/>
</dbReference>
<dbReference type="STRING" id="187304.B0E33_03300"/>
<sequence length="241" mass="26070">MSIKAPDLEWLQGDVPRAEGFNDTYFSKAGGLAETRHVFLQGNGLPGRFDGCERFTIAEFGFGTGLNFLTTLAAWQERTNRPDLTFLTFELFPMSGEQLARSLAAFPELTPLAKELLQAWSPEPGWNSLKIAGANLQIGIGDARELIGELNAGMAGEGEGGEPAIAPIDAWFLDGFSPARNPELWDADLLKVAANLTAHGGTLATYTAAGWVRRNLQAAGFEIEKVEGFAGKREMVKGRKP</sequence>
<proteinExistence type="predicted"/>
<dbReference type="PANTHER" id="PTHR39963">
    <property type="entry name" value="SLL0983 PROTEIN"/>
    <property type="match status" value="1"/>
</dbReference>
<keyword evidence="3" id="KW-1185">Reference proteome</keyword>
<dbReference type="GO" id="GO:0016645">
    <property type="term" value="F:oxidoreductase activity, acting on the CH-NH group of donors"/>
    <property type="evidence" value="ECO:0007669"/>
    <property type="project" value="InterPro"/>
</dbReference>
<dbReference type="InterPro" id="IPR029063">
    <property type="entry name" value="SAM-dependent_MTases_sf"/>
</dbReference>
<evidence type="ECO:0000313" key="3">
    <source>
        <dbReference type="Proteomes" id="UP000048926"/>
    </source>
</evidence>
<protein>
    <submittedName>
        <fullName evidence="2">tRNA 5-methylaminomethyl-2-thiouridine biosynthesis bifunctional protein MnmC</fullName>
    </submittedName>
</protein>
<dbReference type="NCBIfam" id="NF033855">
    <property type="entry name" value="tRNA_MNMC2"/>
    <property type="match status" value="1"/>
</dbReference>
<dbReference type="Proteomes" id="UP000048926">
    <property type="component" value="Unassembled WGS sequence"/>
</dbReference>
<organism evidence="2 3">
    <name type="scientific">Roseibium aggregatum</name>
    <dbReference type="NCBI Taxonomy" id="187304"/>
    <lineage>
        <taxon>Bacteria</taxon>
        <taxon>Pseudomonadati</taxon>
        <taxon>Pseudomonadota</taxon>
        <taxon>Alphaproteobacteria</taxon>
        <taxon>Hyphomicrobiales</taxon>
        <taxon>Stappiaceae</taxon>
        <taxon>Roseibium</taxon>
    </lineage>
</organism>
<reference evidence="3" key="1">
    <citation type="submission" date="2015-07" db="EMBL/GenBank/DDBJ databases">
        <authorList>
            <person name="Rodrigo-Torres Lidia"/>
            <person name="Arahal R.David."/>
        </authorList>
    </citation>
    <scope>NUCLEOTIDE SEQUENCE [LARGE SCALE GENOMIC DNA]</scope>
    <source>
        <strain evidence="3">CECT 4801</strain>
    </source>
</reference>
<evidence type="ECO:0000313" key="2">
    <source>
        <dbReference type="EMBL" id="CTQ45554.1"/>
    </source>
</evidence>
<evidence type="ECO:0000259" key="1">
    <source>
        <dbReference type="Pfam" id="PF05430"/>
    </source>
</evidence>
<name>A0A0M6Y771_9HYPH</name>
<dbReference type="RefSeq" id="WP_055659515.1">
    <property type="nucleotide sequence ID" value="NZ_CXST01000002.1"/>
</dbReference>
<dbReference type="OrthoDB" id="9786494at2"/>
<dbReference type="InterPro" id="IPR047785">
    <property type="entry name" value="tRNA_MNMC2"/>
</dbReference>
<dbReference type="Pfam" id="PF05430">
    <property type="entry name" value="Methyltransf_30"/>
    <property type="match status" value="1"/>
</dbReference>